<accession>A0AAV7ETC6</accession>
<reference evidence="1 2" key="1">
    <citation type="submission" date="2021-07" db="EMBL/GenBank/DDBJ databases">
        <title>The Aristolochia fimbriata genome: insights into angiosperm evolution, floral development and chemical biosynthesis.</title>
        <authorList>
            <person name="Jiao Y."/>
        </authorList>
    </citation>
    <scope>NUCLEOTIDE SEQUENCE [LARGE SCALE GENOMIC DNA]</scope>
    <source>
        <strain evidence="1">IBCAS-2021</strain>
        <tissue evidence="1">Leaf</tissue>
    </source>
</reference>
<keyword evidence="2" id="KW-1185">Reference proteome</keyword>
<evidence type="ECO:0000313" key="2">
    <source>
        <dbReference type="Proteomes" id="UP000825729"/>
    </source>
</evidence>
<dbReference type="AlphaFoldDB" id="A0AAV7ETC6"/>
<evidence type="ECO:0000313" key="1">
    <source>
        <dbReference type="EMBL" id="KAG9451644.1"/>
    </source>
</evidence>
<protein>
    <submittedName>
        <fullName evidence="1">Uncharacterized protein</fullName>
    </submittedName>
</protein>
<comment type="caution">
    <text evidence="1">The sequence shown here is derived from an EMBL/GenBank/DDBJ whole genome shotgun (WGS) entry which is preliminary data.</text>
</comment>
<proteinExistence type="predicted"/>
<organism evidence="1 2">
    <name type="scientific">Aristolochia fimbriata</name>
    <name type="common">White veined hardy Dutchman's pipe vine</name>
    <dbReference type="NCBI Taxonomy" id="158543"/>
    <lineage>
        <taxon>Eukaryota</taxon>
        <taxon>Viridiplantae</taxon>
        <taxon>Streptophyta</taxon>
        <taxon>Embryophyta</taxon>
        <taxon>Tracheophyta</taxon>
        <taxon>Spermatophyta</taxon>
        <taxon>Magnoliopsida</taxon>
        <taxon>Magnoliidae</taxon>
        <taxon>Piperales</taxon>
        <taxon>Aristolochiaceae</taxon>
        <taxon>Aristolochia</taxon>
    </lineage>
</organism>
<name>A0AAV7ETC6_ARIFI</name>
<sequence>MTVLQVIYSWHASYCFFVEAKNYLEQVFLVQGAVHWVTISTESRNGRDGGGRGVINLANTNTFAPV</sequence>
<dbReference type="EMBL" id="JAINDJ010000004">
    <property type="protein sequence ID" value="KAG9451644.1"/>
    <property type="molecule type" value="Genomic_DNA"/>
</dbReference>
<gene>
    <name evidence="1" type="ORF">H6P81_011609</name>
</gene>
<dbReference type="Proteomes" id="UP000825729">
    <property type="component" value="Unassembled WGS sequence"/>
</dbReference>